<dbReference type="SUPFAM" id="SSF53187">
    <property type="entry name" value="Zn-dependent exopeptidases"/>
    <property type="match status" value="1"/>
</dbReference>
<evidence type="ECO:0000256" key="5">
    <source>
        <dbReference type="ARBA" id="ARBA00022670"/>
    </source>
</evidence>
<evidence type="ECO:0000256" key="2">
    <source>
        <dbReference type="ARBA" id="ARBA00000967"/>
    </source>
</evidence>
<dbReference type="InterPro" id="IPR000819">
    <property type="entry name" value="Peptidase_M17_C"/>
</dbReference>
<feature type="binding site" evidence="8">
    <location>
        <position position="358"/>
    </location>
    <ligand>
        <name>Mn(2+)</name>
        <dbReference type="ChEBI" id="CHEBI:29035"/>
        <label>1</label>
    </ligand>
</feature>
<keyword evidence="8" id="KW-0963">Cytoplasm</keyword>
<dbReference type="OrthoDB" id="9809354at2"/>
<dbReference type="Pfam" id="PF02789">
    <property type="entry name" value="Peptidase_M17_N"/>
    <property type="match status" value="1"/>
</dbReference>
<comment type="cofactor">
    <cofactor evidence="8">
        <name>Mn(2+)</name>
        <dbReference type="ChEBI" id="CHEBI:29035"/>
    </cofactor>
    <text evidence="8">Binds 2 manganese ions per subunit.</text>
</comment>
<dbReference type="GO" id="GO:0030145">
    <property type="term" value="F:manganese ion binding"/>
    <property type="evidence" value="ECO:0007669"/>
    <property type="project" value="UniProtKB-UniRule"/>
</dbReference>
<keyword evidence="4 8" id="KW-0031">Aminopeptidase</keyword>
<evidence type="ECO:0000259" key="10">
    <source>
        <dbReference type="PROSITE" id="PS00631"/>
    </source>
</evidence>
<evidence type="ECO:0000256" key="7">
    <source>
        <dbReference type="ARBA" id="ARBA00023211"/>
    </source>
</evidence>
<feature type="active site" evidence="8">
    <location>
        <position position="362"/>
    </location>
</feature>
<evidence type="ECO:0000256" key="4">
    <source>
        <dbReference type="ARBA" id="ARBA00022438"/>
    </source>
</evidence>
<dbReference type="Pfam" id="PF00883">
    <property type="entry name" value="Peptidase_M17"/>
    <property type="match status" value="1"/>
</dbReference>
<dbReference type="PATRIC" id="fig|570156.3.peg.4050"/>
<dbReference type="Proteomes" id="UP000050378">
    <property type="component" value="Unassembled WGS sequence"/>
</dbReference>
<evidence type="ECO:0000256" key="6">
    <source>
        <dbReference type="ARBA" id="ARBA00022801"/>
    </source>
</evidence>
<dbReference type="InterPro" id="IPR043472">
    <property type="entry name" value="Macro_dom-like"/>
</dbReference>
<organism evidence="11 12">
    <name type="scientific">Pseudoalteromonas lipolytica</name>
    <dbReference type="NCBI Taxonomy" id="570156"/>
    <lineage>
        <taxon>Bacteria</taxon>
        <taxon>Pseudomonadati</taxon>
        <taxon>Pseudomonadota</taxon>
        <taxon>Gammaproteobacteria</taxon>
        <taxon>Alteromonadales</taxon>
        <taxon>Pseudoalteromonadaceae</taxon>
        <taxon>Pseudoalteromonas</taxon>
    </lineage>
</organism>
<accession>A0A0P7D2H4</accession>
<feature type="binding site" evidence="8">
    <location>
        <position position="281"/>
    </location>
    <ligand>
        <name>Mn(2+)</name>
        <dbReference type="ChEBI" id="CHEBI:29035"/>
        <label>2</label>
    </ligand>
</feature>
<dbReference type="HAMAP" id="MF_00181">
    <property type="entry name" value="Cytosol_peptidase_M17"/>
    <property type="match status" value="1"/>
</dbReference>
<feature type="binding site" evidence="8">
    <location>
        <position position="360"/>
    </location>
    <ligand>
        <name>Mn(2+)</name>
        <dbReference type="ChEBI" id="CHEBI:29035"/>
        <label>1</label>
    </ligand>
</feature>
<gene>
    <name evidence="8" type="primary">pepA</name>
    <name evidence="11" type="ORF">AOG27_14810</name>
</gene>
<dbReference type="PROSITE" id="PS00631">
    <property type="entry name" value="CYTOSOL_AP"/>
    <property type="match status" value="1"/>
</dbReference>
<feature type="signal peptide" evidence="9">
    <location>
        <begin position="1"/>
        <end position="22"/>
    </location>
</feature>
<comment type="catalytic activity">
    <reaction evidence="1 8">
        <text>Release of an N-terminal amino acid, Xaa-|-Yaa-, in which Xaa is preferably Leu, but may be other amino acids including Pro although not Arg or Lys, and Yaa may be Pro. Amino acid amides and methyl esters are also readily hydrolyzed, but rates on arylamides are exceedingly low.</text>
        <dbReference type="EC" id="3.4.11.1"/>
    </reaction>
</comment>
<dbReference type="RefSeq" id="WP_054553783.1">
    <property type="nucleotide sequence ID" value="NZ_LJTC01000010.1"/>
</dbReference>
<dbReference type="CDD" id="cd00433">
    <property type="entry name" value="Peptidase_M17"/>
    <property type="match status" value="1"/>
</dbReference>
<dbReference type="STRING" id="570156.AOG27_14810"/>
<comment type="subcellular location">
    <subcellularLocation>
        <location evidence="8">Cytoplasm</location>
    </subcellularLocation>
</comment>
<dbReference type="InterPro" id="IPR011356">
    <property type="entry name" value="Leucine_aapep/pepB"/>
</dbReference>
<feature type="chain" id="PRO_5006137454" description="Probable cytosol aminopeptidase" evidence="9">
    <location>
        <begin position="23"/>
        <end position="507"/>
    </location>
</feature>
<dbReference type="GO" id="GO:0006508">
    <property type="term" value="P:proteolysis"/>
    <property type="evidence" value="ECO:0007669"/>
    <property type="project" value="UniProtKB-KW"/>
</dbReference>
<feature type="domain" description="Cytosol aminopeptidase" evidence="10">
    <location>
        <begin position="356"/>
        <end position="363"/>
    </location>
</feature>
<dbReference type="InterPro" id="IPR008283">
    <property type="entry name" value="Peptidase_M17_N"/>
</dbReference>
<keyword evidence="8" id="KW-0479">Metal-binding</keyword>
<sequence length="507" mass="54278">MKIAHSLSAIALGLTLATQVNAAEFTFAKSIKPNDNTLVLFLDTDSQVANFNYLKPETQTHLNKVIEFSDFKAGYGKTLEVIAPNGSDHQRILLVGLGEQPKLDAAKMAKLGGNVHAKLQSAKQANVSLDFSELKDSAINAKYAAEFAHGANLRDHRFEQYKKEQDSHVVNYTLDVENLDQAVKTHKLLQSIEQGVFLARDLTSEVATEMTPVDFAKAAKELKKLGVKITVLEPKQIKKLGMGALEAVGRGSEEGARLVVAHYQGNKNTPIALVGKGITFDSGGYSLKTGASIARMKSDMAGAAAVLGTVKAMALAKADTNVVAVMGMAANMVSQFAVAPGDVVRTAEGLSVEIVNTDAEGRLVLSDAMWYARDKYKPSIMVDVATLTGSKIRAVGNEYAAVFSDDDTLVEQLTVAGKQVNENLWRLPLGYEDALKSDIADLKNIGSHGPGATTAASFLQNFAGDTRWVHIDIAGNALNSKAKDELAEGGTGYGVRLLSNWLINNAQ</sequence>
<comment type="function">
    <text evidence="8">Presumably involved in the processing and regular turnover of intracellular proteins. Catalyzes the removal of unsubstituted N-terminal amino acids from various peptides.</text>
</comment>
<dbReference type="SUPFAM" id="SSF52949">
    <property type="entry name" value="Macro domain-like"/>
    <property type="match status" value="1"/>
</dbReference>
<name>A0A0P7D2H4_9GAMM</name>
<dbReference type="GO" id="GO:0070006">
    <property type="term" value="F:metalloaminopeptidase activity"/>
    <property type="evidence" value="ECO:0007669"/>
    <property type="project" value="InterPro"/>
</dbReference>
<comment type="catalytic activity">
    <reaction evidence="2 8">
        <text>Release of an N-terminal amino acid, preferentially leucine, but not glutamic or aspartic acids.</text>
        <dbReference type="EC" id="3.4.11.10"/>
    </reaction>
</comment>
<feature type="binding site" evidence="8">
    <location>
        <position position="276"/>
    </location>
    <ligand>
        <name>Mn(2+)</name>
        <dbReference type="ChEBI" id="CHEBI:29035"/>
        <label>2</label>
    </ligand>
</feature>
<dbReference type="GO" id="GO:0005737">
    <property type="term" value="C:cytoplasm"/>
    <property type="evidence" value="ECO:0007669"/>
    <property type="project" value="UniProtKB-SubCell"/>
</dbReference>
<evidence type="ECO:0000256" key="1">
    <source>
        <dbReference type="ARBA" id="ARBA00000135"/>
    </source>
</evidence>
<reference evidence="11 12" key="1">
    <citation type="submission" date="2015-09" db="EMBL/GenBank/DDBJ databases">
        <title>Draft Genome Sequence of Pseudoalteromonas lipolytica UCD-48B.</title>
        <authorList>
            <person name="Krusor M."/>
            <person name="Coil D.A."/>
            <person name="Lang J.M."/>
            <person name="Eisen J.A."/>
            <person name="Alexiev A."/>
        </authorList>
    </citation>
    <scope>NUCLEOTIDE SEQUENCE [LARGE SCALE GENOMIC DNA]</scope>
    <source>
        <strain evidence="11 12">UCD-48B</strain>
    </source>
</reference>
<evidence type="ECO:0000256" key="8">
    <source>
        <dbReference type="HAMAP-Rule" id="MF_00181"/>
    </source>
</evidence>
<dbReference type="NCBIfam" id="NF002077">
    <property type="entry name" value="PRK00913.2-4"/>
    <property type="match status" value="1"/>
</dbReference>
<keyword evidence="6 8" id="KW-0378">Hydrolase</keyword>
<evidence type="ECO:0000256" key="9">
    <source>
        <dbReference type="SAM" id="SignalP"/>
    </source>
</evidence>
<evidence type="ECO:0000313" key="11">
    <source>
        <dbReference type="EMBL" id="KPM82581.1"/>
    </source>
</evidence>
<feature type="binding site" evidence="8">
    <location>
        <position position="281"/>
    </location>
    <ligand>
        <name>Mn(2+)</name>
        <dbReference type="ChEBI" id="CHEBI:29035"/>
        <label>1</label>
    </ligand>
</feature>
<dbReference type="Gene3D" id="3.40.630.10">
    <property type="entry name" value="Zn peptidases"/>
    <property type="match status" value="1"/>
</dbReference>
<evidence type="ECO:0000313" key="12">
    <source>
        <dbReference type="Proteomes" id="UP000050378"/>
    </source>
</evidence>
<feature type="binding site" evidence="8">
    <location>
        <position position="360"/>
    </location>
    <ligand>
        <name>Mn(2+)</name>
        <dbReference type="ChEBI" id="CHEBI:29035"/>
        <label>2</label>
    </ligand>
</feature>
<dbReference type="PANTHER" id="PTHR11963:SF23">
    <property type="entry name" value="CYTOSOL AMINOPEPTIDASE"/>
    <property type="match status" value="1"/>
</dbReference>
<proteinExistence type="inferred from homology"/>
<keyword evidence="7 8" id="KW-0464">Manganese</keyword>
<evidence type="ECO:0000256" key="3">
    <source>
        <dbReference type="ARBA" id="ARBA00009528"/>
    </source>
</evidence>
<dbReference type="EC" id="3.4.11.10" evidence="8"/>
<keyword evidence="9" id="KW-0732">Signal</keyword>
<protein>
    <recommendedName>
        <fullName evidence="8">Probable cytosol aminopeptidase</fullName>
        <ecNumber evidence="8">3.4.11.1</ecNumber>
    </recommendedName>
    <alternativeName>
        <fullName evidence="8">Leucine aminopeptidase</fullName>
        <shortName evidence="8">LAP</shortName>
        <ecNumber evidence="8">3.4.11.10</ecNumber>
    </alternativeName>
    <alternativeName>
        <fullName evidence="8">Leucyl aminopeptidase</fullName>
    </alternativeName>
</protein>
<keyword evidence="5 8" id="KW-0645">Protease</keyword>
<dbReference type="PRINTS" id="PR00481">
    <property type="entry name" value="LAMNOPPTDASE"/>
</dbReference>
<feature type="active site" evidence="8">
    <location>
        <position position="288"/>
    </location>
</feature>
<feature type="binding site" evidence="8">
    <location>
        <position position="299"/>
    </location>
    <ligand>
        <name>Mn(2+)</name>
        <dbReference type="ChEBI" id="CHEBI:29035"/>
        <label>2</label>
    </ligand>
</feature>
<dbReference type="AlphaFoldDB" id="A0A0P7D2H4"/>
<dbReference type="Gene3D" id="3.40.220.10">
    <property type="entry name" value="Leucine Aminopeptidase, subunit E, domain 1"/>
    <property type="match status" value="1"/>
</dbReference>
<comment type="caution">
    <text evidence="11">The sequence shown here is derived from an EMBL/GenBank/DDBJ whole genome shotgun (WGS) entry which is preliminary data.</text>
</comment>
<dbReference type="InterPro" id="IPR023042">
    <property type="entry name" value="Peptidase_M17_leu_NH2_pept"/>
</dbReference>
<dbReference type="PANTHER" id="PTHR11963">
    <property type="entry name" value="LEUCINE AMINOPEPTIDASE-RELATED"/>
    <property type="match status" value="1"/>
</dbReference>
<dbReference type="EMBL" id="LJTC01000010">
    <property type="protein sequence ID" value="KPM82581.1"/>
    <property type="molecule type" value="Genomic_DNA"/>
</dbReference>
<comment type="similarity">
    <text evidence="3 8">Belongs to the peptidase M17 family.</text>
</comment>
<dbReference type="EC" id="3.4.11.1" evidence="8"/>